<organism evidence="2 3">
    <name type="scientific">Parascaris univalens</name>
    <name type="common">Nematode worm</name>
    <dbReference type="NCBI Taxonomy" id="6257"/>
    <lineage>
        <taxon>Eukaryota</taxon>
        <taxon>Metazoa</taxon>
        <taxon>Ecdysozoa</taxon>
        <taxon>Nematoda</taxon>
        <taxon>Chromadorea</taxon>
        <taxon>Rhabditida</taxon>
        <taxon>Spirurina</taxon>
        <taxon>Ascaridomorpha</taxon>
        <taxon>Ascaridoidea</taxon>
        <taxon>Ascarididae</taxon>
        <taxon>Parascaris</taxon>
    </lineage>
</organism>
<keyword evidence="1" id="KW-0472">Membrane</keyword>
<keyword evidence="1" id="KW-1133">Transmembrane helix</keyword>
<name>A0A915CCQ9_PARUN</name>
<evidence type="ECO:0000313" key="3">
    <source>
        <dbReference type="WBParaSite" id="PgR123_g011_t01"/>
    </source>
</evidence>
<dbReference type="Proteomes" id="UP000887569">
    <property type="component" value="Unplaced"/>
</dbReference>
<evidence type="ECO:0000256" key="1">
    <source>
        <dbReference type="SAM" id="Phobius"/>
    </source>
</evidence>
<sequence>IDVMGGSKDKINVHLSFYQVMISGNVNIPFVVVLSNYSEAFLLLTMKLHSTHSQCAHKLYSALLFPIAVLNCYRLGEIIESSAKFRTRVVFLCLFSRMANVFFDFARINRYFQFWKIRKCFYY</sequence>
<proteinExistence type="predicted"/>
<feature type="transmembrane region" description="Helical" evidence="1">
    <location>
        <begin position="17"/>
        <end position="38"/>
    </location>
</feature>
<evidence type="ECO:0000313" key="2">
    <source>
        <dbReference type="Proteomes" id="UP000887569"/>
    </source>
</evidence>
<dbReference type="AlphaFoldDB" id="A0A915CCQ9"/>
<keyword evidence="2" id="KW-1185">Reference proteome</keyword>
<keyword evidence="1" id="KW-0812">Transmembrane</keyword>
<reference evidence="3" key="1">
    <citation type="submission" date="2022-11" db="UniProtKB">
        <authorList>
            <consortium name="WormBaseParasite"/>
        </authorList>
    </citation>
    <scope>IDENTIFICATION</scope>
</reference>
<dbReference type="WBParaSite" id="PgR123_g011_t01">
    <property type="protein sequence ID" value="PgR123_g011_t01"/>
    <property type="gene ID" value="PgR123_g011"/>
</dbReference>
<accession>A0A915CCQ9</accession>
<protein>
    <submittedName>
        <fullName evidence="3">Uncharacterized protein</fullName>
    </submittedName>
</protein>